<name>A0ABV8E188_9NOCA</name>
<dbReference type="InterPro" id="IPR050808">
    <property type="entry name" value="Phage_Integrase"/>
</dbReference>
<protein>
    <submittedName>
        <fullName evidence="7">Tyrosine-type recombinase/integrase</fullName>
    </submittedName>
</protein>
<dbReference type="RefSeq" id="WP_378616697.1">
    <property type="nucleotide sequence ID" value="NZ_JBHSAX010000033.1"/>
</dbReference>
<keyword evidence="3" id="KW-0238">DNA-binding</keyword>
<comment type="caution">
    <text evidence="7">The sequence shown here is derived from an EMBL/GenBank/DDBJ whole genome shotgun (WGS) entry which is preliminary data.</text>
</comment>
<gene>
    <name evidence="7" type="ORF">ACFO0B_29750</name>
</gene>
<evidence type="ECO:0000256" key="1">
    <source>
        <dbReference type="ARBA" id="ARBA00008857"/>
    </source>
</evidence>
<proteinExistence type="inferred from homology"/>
<evidence type="ECO:0000256" key="3">
    <source>
        <dbReference type="ARBA" id="ARBA00023125"/>
    </source>
</evidence>
<keyword evidence="8" id="KW-1185">Reference proteome</keyword>
<evidence type="ECO:0000256" key="2">
    <source>
        <dbReference type="ARBA" id="ARBA00022908"/>
    </source>
</evidence>
<dbReference type="Gene3D" id="1.10.150.130">
    <property type="match status" value="1"/>
</dbReference>
<organism evidence="7 8">
    <name type="scientific">Nocardia jiangsuensis</name>
    <dbReference type="NCBI Taxonomy" id="1691563"/>
    <lineage>
        <taxon>Bacteria</taxon>
        <taxon>Bacillati</taxon>
        <taxon>Actinomycetota</taxon>
        <taxon>Actinomycetes</taxon>
        <taxon>Mycobacteriales</taxon>
        <taxon>Nocardiaceae</taxon>
        <taxon>Nocardia</taxon>
    </lineage>
</organism>
<dbReference type="PANTHER" id="PTHR30629:SF2">
    <property type="entry name" value="PROPHAGE INTEGRASE INTS-RELATED"/>
    <property type="match status" value="1"/>
</dbReference>
<feature type="domain" description="Tyr recombinase" evidence="6">
    <location>
        <begin position="174"/>
        <end position="381"/>
    </location>
</feature>
<feature type="region of interest" description="Disordered" evidence="5">
    <location>
        <begin position="1"/>
        <end position="51"/>
    </location>
</feature>
<evidence type="ECO:0000313" key="7">
    <source>
        <dbReference type="EMBL" id="MFC3966192.1"/>
    </source>
</evidence>
<dbReference type="PANTHER" id="PTHR30629">
    <property type="entry name" value="PROPHAGE INTEGRASE"/>
    <property type="match status" value="1"/>
</dbReference>
<evidence type="ECO:0000259" key="6">
    <source>
        <dbReference type="PROSITE" id="PS51898"/>
    </source>
</evidence>
<dbReference type="PROSITE" id="PS51898">
    <property type="entry name" value="TYR_RECOMBINASE"/>
    <property type="match status" value="1"/>
</dbReference>
<keyword evidence="2" id="KW-0229">DNA integration</keyword>
<evidence type="ECO:0000256" key="4">
    <source>
        <dbReference type="ARBA" id="ARBA00023172"/>
    </source>
</evidence>
<sequence length="387" mass="43144">MPRQRLAPGEWGKITVTETGPGKFTASTYVRDEDGERRKASRSGVSAEDARRNLQRHLKVRTTPLSDSVVNDRTTLAELFELWLASKSNLKRQSQHQYRQAWKRNGAKKLGALRIRELPTSRAERHLAAVAARSASNAKTLRVVLVGMFAMAVRFDVVAVNPIRETSRAPGKRSKVRALTPAEFAQVRRAVREFRDQERRNGPKPGRQLPEFVDVLVSTGCRPNEILSLRWSDVDLLADPPTMTVSGTMVDHGAIEGEALHRQDERKGDAPDHTVILPRLAVEALTTLFGSAADPDAPVFTNRDGGWMSLANLRRSLRAALPEELRWVTPRSFRPTVATVVRDHLSPADAQAQLSHAKLATTERHYLERKTVGPDARTALDRYAEGK</sequence>
<reference evidence="8" key="1">
    <citation type="journal article" date="2019" name="Int. J. Syst. Evol. Microbiol.">
        <title>The Global Catalogue of Microorganisms (GCM) 10K type strain sequencing project: providing services to taxonomists for standard genome sequencing and annotation.</title>
        <authorList>
            <consortium name="The Broad Institute Genomics Platform"/>
            <consortium name="The Broad Institute Genome Sequencing Center for Infectious Disease"/>
            <person name="Wu L."/>
            <person name="Ma J."/>
        </authorList>
    </citation>
    <scope>NUCLEOTIDE SEQUENCE [LARGE SCALE GENOMIC DNA]</scope>
    <source>
        <strain evidence="8">CGMCC 4.7330</strain>
    </source>
</reference>
<accession>A0ABV8E188</accession>
<dbReference type="InterPro" id="IPR010998">
    <property type="entry name" value="Integrase_recombinase_N"/>
</dbReference>
<dbReference type="Pfam" id="PF00589">
    <property type="entry name" value="Phage_integrase"/>
    <property type="match status" value="1"/>
</dbReference>
<comment type="similarity">
    <text evidence="1">Belongs to the 'phage' integrase family.</text>
</comment>
<dbReference type="Proteomes" id="UP001595696">
    <property type="component" value="Unassembled WGS sequence"/>
</dbReference>
<evidence type="ECO:0000256" key="5">
    <source>
        <dbReference type="SAM" id="MobiDB-lite"/>
    </source>
</evidence>
<dbReference type="EMBL" id="JBHSAX010000033">
    <property type="protein sequence ID" value="MFC3966192.1"/>
    <property type="molecule type" value="Genomic_DNA"/>
</dbReference>
<evidence type="ECO:0000313" key="8">
    <source>
        <dbReference type="Proteomes" id="UP001595696"/>
    </source>
</evidence>
<dbReference type="Gene3D" id="1.10.443.10">
    <property type="entry name" value="Intergrase catalytic core"/>
    <property type="match status" value="1"/>
</dbReference>
<dbReference type="InterPro" id="IPR011010">
    <property type="entry name" value="DNA_brk_join_enz"/>
</dbReference>
<dbReference type="SUPFAM" id="SSF56349">
    <property type="entry name" value="DNA breaking-rejoining enzymes"/>
    <property type="match status" value="1"/>
</dbReference>
<dbReference type="InterPro" id="IPR002104">
    <property type="entry name" value="Integrase_catalytic"/>
</dbReference>
<keyword evidence="4" id="KW-0233">DNA recombination</keyword>
<dbReference type="InterPro" id="IPR013762">
    <property type="entry name" value="Integrase-like_cat_sf"/>
</dbReference>